<dbReference type="InterPro" id="IPR045584">
    <property type="entry name" value="Pilin-like"/>
</dbReference>
<dbReference type="eggNOG" id="COG2165">
    <property type="taxonomic scope" value="Bacteria"/>
</dbReference>
<dbReference type="NCBIfam" id="TIGR02532">
    <property type="entry name" value="IV_pilin_GFxxxE"/>
    <property type="match status" value="1"/>
</dbReference>
<dbReference type="PANTHER" id="PTHR30093:SF2">
    <property type="entry name" value="TYPE II SECRETION SYSTEM PROTEIN H"/>
    <property type="match status" value="1"/>
</dbReference>
<dbReference type="AlphaFoldDB" id="A3ZXW6"/>
<keyword evidence="1" id="KW-1133">Transmembrane helix</keyword>
<dbReference type="Pfam" id="PF07963">
    <property type="entry name" value="N_methyl"/>
    <property type="match status" value="1"/>
</dbReference>
<comment type="caution">
    <text evidence="3">The sequence shown here is derived from an EMBL/GenBank/DDBJ whole genome shotgun (WGS) entry which is preliminary data.</text>
</comment>
<dbReference type="Gene3D" id="3.30.700.10">
    <property type="entry name" value="Glycoprotein, Type 4 Pilin"/>
    <property type="match status" value="1"/>
</dbReference>
<feature type="domain" description="DUF1559" evidence="2">
    <location>
        <begin position="38"/>
        <end position="269"/>
    </location>
</feature>
<reference evidence="3 4" key="1">
    <citation type="submission" date="2006-02" db="EMBL/GenBank/DDBJ databases">
        <authorList>
            <person name="Amann R."/>
            <person name="Ferriera S."/>
            <person name="Johnson J."/>
            <person name="Kravitz S."/>
            <person name="Halpern A."/>
            <person name="Remington K."/>
            <person name="Beeson K."/>
            <person name="Tran B."/>
            <person name="Rogers Y.-H."/>
            <person name="Friedman R."/>
            <person name="Venter J.C."/>
        </authorList>
    </citation>
    <scope>NUCLEOTIDE SEQUENCE [LARGE SCALE GENOMIC DNA]</scope>
    <source>
        <strain evidence="3 4">DSM 3645</strain>
    </source>
</reference>
<sequence length="292" mass="32059">MQISSQRTRFRTGFTLVELLVVIAIIGVLIALLLPAVQQAREAARRMSCSNNLKQLGLAMHNHHDTFGSLPCSRKDFHQTWLVDILPFIEQTNVYDQWDLTKNIYHADNQVAREISVEAYFCPSRRDGSELSQDTKSDGDAYTIKGALADYACNAGTGVNDYFNEPTFNGVFCLNGQGATKGLGLRDVTDGTSNTFMVGEKHVNLDHFGEKAYGDSPAYNGDHGQSNRYTGSGRSLARTNRDTSANIFGSYHPGICQFVFVDGSVRNVNITTSTTILGRLGARNDGEVVSLD</sequence>
<dbReference type="InterPro" id="IPR012902">
    <property type="entry name" value="N_methyl_site"/>
</dbReference>
<feature type="transmembrane region" description="Helical" evidence="1">
    <location>
        <begin position="12"/>
        <end position="37"/>
    </location>
</feature>
<proteinExistence type="predicted"/>
<dbReference type="STRING" id="314230.DSM3645_07780"/>
<dbReference type="PANTHER" id="PTHR30093">
    <property type="entry name" value="GENERAL SECRETION PATHWAY PROTEIN G"/>
    <property type="match status" value="1"/>
</dbReference>
<dbReference type="SUPFAM" id="SSF54523">
    <property type="entry name" value="Pili subunits"/>
    <property type="match status" value="1"/>
</dbReference>
<accession>A3ZXW6</accession>
<evidence type="ECO:0000313" key="4">
    <source>
        <dbReference type="Proteomes" id="UP000004358"/>
    </source>
</evidence>
<dbReference type="EMBL" id="AANZ01000019">
    <property type="protein sequence ID" value="EAQ78675.1"/>
    <property type="molecule type" value="Genomic_DNA"/>
</dbReference>
<protein>
    <recommendedName>
        <fullName evidence="2">DUF1559 domain-containing protein</fullName>
    </recommendedName>
</protein>
<keyword evidence="1" id="KW-0472">Membrane</keyword>
<name>A3ZXW6_9BACT</name>
<dbReference type="Proteomes" id="UP000004358">
    <property type="component" value="Unassembled WGS sequence"/>
</dbReference>
<dbReference type="InterPro" id="IPR027558">
    <property type="entry name" value="Pre_pil_HX9DG_C"/>
</dbReference>
<dbReference type="PROSITE" id="PS00409">
    <property type="entry name" value="PROKAR_NTER_METHYL"/>
    <property type="match status" value="1"/>
</dbReference>
<evidence type="ECO:0000256" key="1">
    <source>
        <dbReference type="SAM" id="Phobius"/>
    </source>
</evidence>
<dbReference type="RefSeq" id="WP_002655152.1">
    <property type="nucleotide sequence ID" value="NZ_CH672377.1"/>
</dbReference>
<dbReference type="Pfam" id="PF07596">
    <property type="entry name" value="SBP_bac_10"/>
    <property type="match status" value="1"/>
</dbReference>
<gene>
    <name evidence="3" type="ORF">DSM3645_07780</name>
</gene>
<dbReference type="NCBIfam" id="TIGR04294">
    <property type="entry name" value="pre_pil_HX9DG"/>
    <property type="match status" value="1"/>
</dbReference>
<organism evidence="3 4">
    <name type="scientific">Blastopirellula marina DSM 3645</name>
    <dbReference type="NCBI Taxonomy" id="314230"/>
    <lineage>
        <taxon>Bacteria</taxon>
        <taxon>Pseudomonadati</taxon>
        <taxon>Planctomycetota</taxon>
        <taxon>Planctomycetia</taxon>
        <taxon>Pirellulales</taxon>
        <taxon>Pirellulaceae</taxon>
        <taxon>Blastopirellula</taxon>
    </lineage>
</organism>
<evidence type="ECO:0000313" key="3">
    <source>
        <dbReference type="EMBL" id="EAQ78675.1"/>
    </source>
</evidence>
<evidence type="ECO:0000259" key="2">
    <source>
        <dbReference type="Pfam" id="PF07596"/>
    </source>
</evidence>
<dbReference type="HOGENOM" id="CLU_041661_0_0_0"/>
<dbReference type="OrthoDB" id="255848at2"/>
<keyword evidence="1" id="KW-0812">Transmembrane</keyword>
<dbReference type="InterPro" id="IPR011453">
    <property type="entry name" value="DUF1559"/>
</dbReference>